<organism evidence="1 2">
    <name type="scientific">Trichoderma harzianum CBS 226.95</name>
    <dbReference type="NCBI Taxonomy" id="983964"/>
    <lineage>
        <taxon>Eukaryota</taxon>
        <taxon>Fungi</taxon>
        <taxon>Dikarya</taxon>
        <taxon>Ascomycota</taxon>
        <taxon>Pezizomycotina</taxon>
        <taxon>Sordariomycetes</taxon>
        <taxon>Hypocreomycetidae</taxon>
        <taxon>Hypocreales</taxon>
        <taxon>Hypocreaceae</taxon>
        <taxon>Trichoderma</taxon>
    </lineage>
</organism>
<dbReference type="Proteomes" id="UP000241690">
    <property type="component" value="Unassembled WGS sequence"/>
</dbReference>
<dbReference type="GeneID" id="36623381"/>
<sequence length="242" mass="27215">MAEMMIDKLHFTNPSMRSFDLEISAIIDPELDIGWISNVTVSLFYPRRLIGEKTRRKTYIIPDEDNKEYIRFQGVKIRDMIGFKAFMERLMPKSEIIRQGEGQTLITAAVDKDENGHNLSVAIDLNDISSVTISKVDCQVADQALTLTFRVSSSNPVDLPFGYCKFSLKKDETLLASLEGHFNILPDYCDITLTGDCEATTVKLAGTAILKGALAFDHAGSWIDRAIQLFEVEVDLDRLQRS</sequence>
<dbReference type="AlphaFoldDB" id="A0A2T4AID3"/>
<name>A0A2T4AID3_TRIHA</name>
<accession>A0A2T4AID3</accession>
<gene>
    <name evidence="1" type="ORF">M431DRAFT_3939</name>
</gene>
<proteinExistence type="predicted"/>
<dbReference type="RefSeq" id="XP_024776506.1">
    <property type="nucleotide sequence ID" value="XM_024914815.1"/>
</dbReference>
<keyword evidence="2" id="KW-1185">Reference proteome</keyword>
<evidence type="ECO:0000313" key="1">
    <source>
        <dbReference type="EMBL" id="PTB56829.1"/>
    </source>
</evidence>
<dbReference type="EMBL" id="KZ679678">
    <property type="protein sequence ID" value="PTB56829.1"/>
    <property type="molecule type" value="Genomic_DNA"/>
</dbReference>
<protein>
    <submittedName>
        <fullName evidence="1">Uncharacterized protein</fullName>
    </submittedName>
</protein>
<reference evidence="1 2" key="1">
    <citation type="submission" date="2016-07" db="EMBL/GenBank/DDBJ databases">
        <title>Multiple horizontal gene transfer events from other fungi enriched the ability of initially mycotrophic Trichoderma (Ascomycota) to feed on dead plant biomass.</title>
        <authorList>
            <consortium name="DOE Joint Genome Institute"/>
            <person name="Aerts A."/>
            <person name="Atanasova L."/>
            <person name="Chenthamara K."/>
            <person name="Zhang J."/>
            <person name="Grujic M."/>
            <person name="Henrissat B."/>
            <person name="Kuo A."/>
            <person name="Salamov A."/>
            <person name="Lipzen A."/>
            <person name="Labutti K."/>
            <person name="Barry K."/>
            <person name="Miao Y."/>
            <person name="Rahimi M.J."/>
            <person name="Shen Q."/>
            <person name="Grigoriev I.V."/>
            <person name="Kubicek C.P."/>
            <person name="Druzhinina I.S."/>
        </authorList>
    </citation>
    <scope>NUCLEOTIDE SEQUENCE [LARGE SCALE GENOMIC DNA]</scope>
    <source>
        <strain evidence="1 2">CBS 226.95</strain>
    </source>
</reference>
<evidence type="ECO:0000313" key="2">
    <source>
        <dbReference type="Proteomes" id="UP000241690"/>
    </source>
</evidence>